<dbReference type="AlphaFoldDB" id="A0AAW1P8B1"/>
<evidence type="ECO:0000313" key="4">
    <source>
        <dbReference type="Proteomes" id="UP001465755"/>
    </source>
</evidence>
<dbReference type="CDD" id="cd07245">
    <property type="entry name" value="VOC_like"/>
    <property type="match status" value="1"/>
</dbReference>
<name>A0AAW1P8B1_9CHLO</name>
<dbReference type="Gene3D" id="3.10.180.10">
    <property type="entry name" value="2,3-Dihydroxybiphenyl 1,2-Dioxygenase, domain 1"/>
    <property type="match status" value="1"/>
</dbReference>
<proteinExistence type="predicted"/>
<dbReference type="PROSITE" id="PS00934">
    <property type="entry name" value="GLYOXALASE_I_1"/>
    <property type="match status" value="1"/>
</dbReference>
<dbReference type="SUPFAM" id="SSF54593">
    <property type="entry name" value="Glyoxalase/Bleomycin resistance protein/Dihydroxybiphenyl dioxygenase"/>
    <property type="match status" value="1"/>
</dbReference>
<organism evidence="3 4">
    <name type="scientific">Symbiochloris irregularis</name>
    <dbReference type="NCBI Taxonomy" id="706552"/>
    <lineage>
        <taxon>Eukaryota</taxon>
        <taxon>Viridiplantae</taxon>
        <taxon>Chlorophyta</taxon>
        <taxon>core chlorophytes</taxon>
        <taxon>Trebouxiophyceae</taxon>
        <taxon>Trebouxiales</taxon>
        <taxon>Trebouxiaceae</taxon>
        <taxon>Symbiochloris</taxon>
    </lineage>
</organism>
<dbReference type="PROSITE" id="PS51819">
    <property type="entry name" value="VOC"/>
    <property type="match status" value="1"/>
</dbReference>
<evidence type="ECO:0000256" key="1">
    <source>
        <dbReference type="ARBA" id="ARBA00022723"/>
    </source>
</evidence>
<dbReference type="InterPro" id="IPR037523">
    <property type="entry name" value="VOC_core"/>
</dbReference>
<dbReference type="GO" id="GO:0004462">
    <property type="term" value="F:lactoylglutathione lyase activity"/>
    <property type="evidence" value="ECO:0007669"/>
    <property type="project" value="InterPro"/>
</dbReference>
<comment type="caution">
    <text evidence="3">The sequence shown here is derived from an EMBL/GenBank/DDBJ whole genome shotgun (WGS) entry which is preliminary data.</text>
</comment>
<protein>
    <recommendedName>
        <fullName evidence="2">VOC domain-containing protein</fullName>
    </recommendedName>
</protein>
<evidence type="ECO:0000259" key="2">
    <source>
        <dbReference type="PROSITE" id="PS51819"/>
    </source>
</evidence>
<keyword evidence="4" id="KW-1185">Reference proteome</keyword>
<dbReference type="InterPro" id="IPR004360">
    <property type="entry name" value="Glyas_Fos-R_dOase_dom"/>
</dbReference>
<dbReference type="Pfam" id="PF00903">
    <property type="entry name" value="Glyoxalase"/>
    <property type="match status" value="1"/>
</dbReference>
<gene>
    <name evidence="3" type="ORF">WJX73_004478</name>
</gene>
<dbReference type="InterPro" id="IPR018146">
    <property type="entry name" value="Glyoxalase_1_CS"/>
</dbReference>
<dbReference type="GO" id="GO:0046872">
    <property type="term" value="F:metal ion binding"/>
    <property type="evidence" value="ECO:0007669"/>
    <property type="project" value="UniProtKB-KW"/>
</dbReference>
<accession>A0AAW1P8B1</accession>
<evidence type="ECO:0000313" key="3">
    <source>
        <dbReference type="EMBL" id="KAK9809681.1"/>
    </source>
</evidence>
<dbReference type="Proteomes" id="UP001465755">
    <property type="component" value="Unassembled WGS sequence"/>
</dbReference>
<dbReference type="PANTHER" id="PTHR21366">
    <property type="entry name" value="GLYOXALASE FAMILY PROTEIN"/>
    <property type="match status" value="1"/>
</dbReference>
<sequence length="200" mass="22328">MLTTVQQGLFRQSSGAAPAWPARHGTSNTCCPQPPLFACHPREDKAVRPRKSCLSAAAAQAPEAVAAHEQTKLEIHGLQHIGFLIENLERSMEFYQGILGLEVNEDRPNDKLPYRGAWLMVGPDMIHLMELPNPDPKQGRPNHGGQDRHICVGVPSIVPFVERLEAHNIPFTKSKSGRQALFFRDLDQNTLEVVEMAPWR</sequence>
<reference evidence="3 4" key="1">
    <citation type="journal article" date="2024" name="Nat. Commun.">
        <title>Phylogenomics reveals the evolutionary origins of lichenization in chlorophyte algae.</title>
        <authorList>
            <person name="Puginier C."/>
            <person name="Libourel C."/>
            <person name="Otte J."/>
            <person name="Skaloud P."/>
            <person name="Haon M."/>
            <person name="Grisel S."/>
            <person name="Petersen M."/>
            <person name="Berrin J.G."/>
            <person name="Delaux P.M."/>
            <person name="Dal Grande F."/>
            <person name="Keller J."/>
        </authorList>
    </citation>
    <scope>NUCLEOTIDE SEQUENCE [LARGE SCALE GENOMIC DNA]</scope>
    <source>
        <strain evidence="3 4">SAG 2036</strain>
    </source>
</reference>
<dbReference type="PANTHER" id="PTHR21366:SF22">
    <property type="entry name" value="VOC DOMAIN-CONTAINING PROTEIN"/>
    <property type="match status" value="1"/>
</dbReference>
<dbReference type="InterPro" id="IPR050383">
    <property type="entry name" value="GlyoxalaseI/FosfomycinResist"/>
</dbReference>
<dbReference type="InterPro" id="IPR029068">
    <property type="entry name" value="Glyas_Bleomycin-R_OHBP_Dase"/>
</dbReference>
<keyword evidence="1" id="KW-0479">Metal-binding</keyword>
<feature type="domain" description="VOC" evidence="2">
    <location>
        <begin position="77"/>
        <end position="200"/>
    </location>
</feature>
<dbReference type="EMBL" id="JALJOQ010000017">
    <property type="protein sequence ID" value="KAK9809681.1"/>
    <property type="molecule type" value="Genomic_DNA"/>
</dbReference>